<name>K1RGV4_MAGGI</name>
<dbReference type="EMBL" id="JH818911">
    <property type="protein sequence ID" value="EKC43009.1"/>
    <property type="molecule type" value="Genomic_DNA"/>
</dbReference>
<dbReference type="HOGENOM" id="CLU_3126395_0_0_1"/>
<protein>
    <submittedName>
        <fullName evidence="1">Uncharacterized protein</fullName>
    </submittedName>
</protein>
<dbReference type="InParanoid" id="K1RGV4"/>
<reference evidence="1" key="1">
    <citation type="journal article" date="2012" name="Nature">
        <title>The oyster genome reveals stress adaptation and complexity of shell formation.</title>
        <authorList>
            <person name="Zhang G."/>
            <person name="Fang X."/>
            <person name="Guo X."/>
            <person name="Li L."/>
            <person name="Luo R."/>
            <person name="Xu F."/>
            <person name="Yang P."/>
            <person name="Zhang L."/>
            <person name="Wang X."/>
            <person name="Qi H."/>
            <person name="Xiong Z."/>
            <person name="Que H."/>
            <person name="Xie Y."/>
            <person name="Holland P.W."/>
            <person name="Paps J."/>
            <person name="Zhu Y."/>
            <person name="Wu F."/>
            <person name="Chen Y."/>
            <person name="Wang J."/>
            <person name="Peng C."/>
            <person name="Meng J."/>
            <person name="Yang L."/>
            <person name="Liu J."/>
            <person name="Wen B."/>
            <person name="Zhang N."/>
            <person name="Huang Z."/>
            <person name="Zhu Q."/>
            <person name="Feng Y."/>
            <person name="Mount A."/>
            <person name="Hedgecock D."/>
            <person name="Xu Z."/>
            <person name="Liu Y."/>
            <person name="Domazet-Loso T."/>
            <person name="Du Y."/>
            <person name="Sun X."/>
            <person name="Zhang S."/>
            <person name="Liu B."/>
            <person name="Cheng P."/>
            <person name="Jiang X."/>
            <person name="Li J."/>
            <person name="Fan D."/>
            <person name="Wang W."/>
            <person name="Fu W."/>
            <person name="Wang T."/>
            <person name="Wang B."/>
            <person name="Zhang J."/>
            <person name="Peng Z."/>
            <person name="Li Y."/>
            <person name="Li N."/>
            <person name="Wang J."/>
            <person name="Chen M."/>
            <person name="He Y."/>
            <person name="Tan F."/>
            <person name="Song X."/>
            <person name="Zheng Q."/>
            <person name="Huang R."/>
            <person name="Yang H."/>
            <person name="Du X."/>
            <person name="Chen L."/>
            <person name="Yang M."/>
            <person name="Gaffney P.M."/>
            <person name="Wang S."/>
            <person name="Luo L."/>
            <person name="She Z."/>
            <person name="Ming Y."/>
            <person name="Huang W."/>
            <person name="Zhang S."/>
            <person name="Huang B."/>
            <person name="Zhang Y."/>
            <person name="Qu T."/>
            <person name="Ni P."/>
            <person name="Miao G."/>
            <person name="Wang J."/>
            <person name="Wang Q."/>
            <person name="Steinberg C.E."/>
            <person name="Wang H."/>
            <person name="Li N."/>
            <person name="Qian L."/>
            <person name="Zhang G."/>
            <person name="Li Y."/>
            <person name="Yang H."/>
            <person name="Liu X."/>
            <person name="Wang J."/>
            <person name="Yin Y."/>
            <person name="Wang J."/>
        </authorList>
    </citation>
    <scope>NUCLEOTIDE SEQUENCE [LARGE SCALE GENOMIC DNA]</scope>
    <source>
        <strain evidence="1">05x7-T-G4-1.051#20</strain>
    </source>
</reference>
<accession>K1RGV4</accession>
<dbReference type="AlphaFoldDB" id="K1RGV4"/>
<proteinExistence type="predicted"/>
<gene>
    <name evidence="1" type="ORF">CGI_10010839</name>
</gene>
<sequence>MKNQKYSSLEDILGFSEIDDHFCCPHFKVIYKSDYDKQFNGKLHSAISRD</sequence>
<evidence type="ECO:0000313" key="1">
    <source>
        <dbReference type="EMBL" id="EKC43009.1"/>
    </source>
</evidence>
<organism evidence="1">
    <name type="scientific">Magallana gigas</name>
    <name type="common">Pacific oyster</name>
    <name type="synonym">Crassostrea gigas</name>
    <dbReference type="NCBI Taxonomy" id="29159"/>
    <lineage>
        <taxon>Eukaryota</taxon>
        <taxon>Metazoa</taxon>
        <taxon>Spiralia</taxon>
        <taxon>Lophotrochozoa</taxon>
        <taxon>Mollusca</taxon>
        <taxon>Bivalvia</taxon>
        <taxon>Autobranchia</taxon>
        <taxon>Pteriomorphia</taxon>
        <taxon>Ostreida</taxon>
        <taxon>Ostreoidea</taxon>
        <taxon>Ostreidae</taxon>
        <taxon>Magallana</taxon>
    </lineage>
</organism>